<accession>A0ABZ2Z3L1</accession>
<dbReference type="NCBIfam" id="TIGR04183">
    <property type="entry name" value="Por_Secre_tail"/>
    <property type="match status" value="1"/>
</dbReference>
<evidence type="ECO:0000259" key="3">
    <source>
        <dbReference type="Pfam" id="PF19408"/>
    </source>
</evidence>
<gene>
    <name evidence="4" type="ORF">WJU22_26770</name>
</gene>
<dbReference type="InterPro" id="IPR026444">
    <property type="entry name" value="Secre_tail"/>
</dbReference>
<dbReference type="Pfam" id="PF19408">
    <property type="entry name" value="PKD_6"/>
    <property type="match status" value="2"/>
</dbReference>
<organism evidence="4 5">
    <name type="scientific">Chitinophaga caseinilytica</name>
    <dbReference type="NCBI Taxonomy" id="2267521"/>
    <lineage>
        <taxon>Bacteria</taxon>
        <taxon>Pseudomonadati</taxon>
        <taxon>Bacteroidota</taxon>
        <taxon>Chitinophagia</taxon>
        <taxon>Chitinophagales</taxon>
        <taxon>Chitinophagaceae</taxon>
        <taxon>Chitinophaga</taxon>
    </lineage>
</organism>
<dbReference type="InterPro" id="IPR045829">
    <property type="entry name" value="PKD_6"/>
</dbReference>
<evidence type="ECO:0000256" key="1">
    <source>
        <dbReference type="SAM" id="SignalP"/>
    </source>
</evidence>
<feature type="chain" id="PRO_5046803202" evidence="1">
    <location>
        <begin position="22"/>
        <end position="484"/>
    </location>
</feature>
<evidence type="ECO:0000259" key="2">
    <source>
        <dbReference type="Pfam" id="PF18962"/>
    </source>
</evidence>
<proteinExistence type="predicted"/>
<protein>
    <submittedName>
        <fullName evidence="4">T9SS type A sorting domain-containing protein</fullName>
    </submittedName>
</protein>
<evidence type="ECO:0000313" key="5">
    <source>
        <dbReference type="Proteomes" id="UP001449657"/>
    </source>
</evidence>
<keyword evidence="1" id="KW-0732">Signal</keyword>
<dbReference type="Proteomes" id="UP001449657">
    <property type="component" value="Chromosome"/>
</dbReference>
<dbReference type="RefSeq" id="WP_341841193.1">
    <property type="nucleotide sequence ID" value="NZ_CP149792.1"/>
</dbReference>
<dbReference type="Pfam" id="PF18962">
    <property type="entry name" value="Por_Secre_tail"/>
    <property type="match status" value="1"/>
</dbReference>
<reference evidence="4 5" key="1">
    <citation type="submission" date="2024-03" db="EMBL/GenBank/DDBJ databases">
        <title>Chitinophaga caseinilytica sp. nov., a casein hydrolysing bacterium isolated from forest soil.</title>
        <authorList>
            <person name="Lee D.S."/>
            <person name="Han D.M."/>
            <person name="Baek J.H."/>
            <person name="Choi D.G."/>
            <person name="Jeon J.H."/>
            <person name="Jeon C.O."/>
        </authorList>
    </citation>
    <scope>NUCLEOTIDE SEQUENCE [LARGE SCALE GENOMIC DNA]</scope>
    <source>
        <strain evidence="4 5">KACC 19118</strain>
    </source>
</reference>
<keyword evidence="5" id="KW-1185">Reference proteome</keyword>
<feature type="domain" description="Secretion system C-terminal sorting" evidence="2">
    <location>
        <begin position="399"/>
        <end position="482"/>
    </location>
</feature>
<name>A0ABZ2Z3L1_9BACT</name>
<feature type="domain" description="PKD-like" evidence="3">
    <location>
        <begin position="214"/>
        <end position="300"/>
    </location>
</feature>
<feature type="domain" description="PKD-like" evidence="3">
    <location>
        <begin position="308"/>
        <end position="367"/>
    </location>
</feature>
<feature type="signal peptide" evidence="1">
    <location>
        <begin position="1"/>
        <end position="21"/>
    </location>
</feature>
<sequence length="484" mass="51919">MKTILLTLCGILLIYSQSLLKAQTVSGEQNPCPGEIYRYKLNGSTCTTSVVWGTLGPGTVEIIRGGINTGYVDVKFPNTSPSTWYTIVANVNCPGGSSGPKKLESIEVKTMEGPTSTNESIICTKRGSQVFKVSGGRNVKFSTVQWTTNTGWPILNAYLTEMPLGAGYYMNANYDITNNNGGYVKVSYQSVCALVPASSYTWNITRSPDDSQPAPTVVTGIGHLCVNQAGTVELQPYPNAIKYVWSCSEPTMKINGQTGIVETTSTSVTLQEPTNSYTDAVVSVYAVNDCGRTVAKTFNISVGFAGFTVSGDEEVCPDGTSFYWVDPVGNIAGITYNWTVGGGTIQSGQGTYKIRVLWGSGSGPTSVLCRVGKAGCTPRGVSMPVEILDCFAALDFTVSPNPAKSNIMLQLTEPAAKSKNGVTVSRQIEEVRITDKLGNNVMQRKFGTGQKQASINIGHLKPDVYVIQLRSGKDWKSKQIIVQP</sequence>
<dbReference type="EMBL" id="CP150096">
    <property type="protein sequence ID" value="WZN46495.1"/>
    <property type="molecule type" value="Genomic_DNA"/>
</dbReference>
<evidence type="ECO:0000313" key="4">
    <source>
        <dbReference type="EMBL" id="WZN46495.1"/>
    </source>
</evidence>